<gene>
    <name evidence="1" type="ORF">RDWZM_002013</name>
</gene>
<dbReference type="InterPro" id="IPR039871">
    <property type="entry name" value="FAM8A1"/>
</dbReference>
<keyword evidence="2" id="KW-1185">Reference proteome</keyword>
<reference evidence="1" key="1">
    <citation type="submission" date="2022-12" db="EMBL/GenBank/DDBJ databases">
        <title>Genome assemblies of Blomia tropicalis.</title>
        <authorList>
            <person name="Cui Y."/>
        </authorList>
    </citation>
    <scope>NUCLEOTIDE SEQUENCE</scope>
    <source>
        <tissue evidence="1">Adult mites</tissue>
    </source>
</reference>
<organism evidence="1 2">
    <name type="scientific">Blomia tropicalis</name>
    <name type="common">Mite</name>
    <dbReference type="NCBI Taxonomy" id="40697"/>
    <lineage>
        <taxon>Eukaryota</taxon>
        <taxon>Metazoa</taxon>
        <taxon>Ecdysozoa</taxon>
        <taxon>Arthropoda</taxon>
        <taxon>Chelicerata</taxon>
        <taxon>Arachnida</taxon>
        <taxon>Acari</taxon>
        <taxon>Acariformes</taxon>
        <taxon>Sarcoptiformes</taxon>
        <taxon>Astigmata</taxon>
        <taxon>Glycyphagoidea</taxon>
        <taxon>Echimyopodidae</taxon>
        <taxon>Blomia</taxon>
    </lineage>
</organism>
<dbReference type="PANTHER" id="PTHR13659:SF5">
    <property type="entry name" value="PROTEIN FAM8A1"/>
    <property type="match status" value="1"/>
</dbReference>
<sequence length="85" mass="9315">MVLGLRVVSSQTIEDLGDGRIRVWPAGNIGFTNSLVRAVIKNSSIVFYLPSYASLLGSQFNRTAYDFMCSCVVVETIPNNQPMAN</sequence>
<dbReference type="PANTHER" id="PTHR13659">
    <property type="entry name" value="AUTOSOMAL HIGHLY CONSERVED PROTEIN"/>
    <property type="match status" value="1"/>
</dbReference>
<dbReference type="AlphaFoldDB" id="A0A9Q0ME57"/>
<comment type="caution">
    <text evidence="1">The sequence shown here is derived from an EMBL/GenBank/DDBJ whole genome shotgun (WGS) entry which is preliminary data.</text>
</comment>
<evidence type="ECO:0000313" key="2">
    <source>
        <dbReference type="Proteomes" id="UP001142055"/>
    </source>
</evidence>
<proteinExistence type="predicted"/>
<dbReference type="Proteomes" id="UP001142055">
    <property type="component" value="Chromosome 1"/>
</dbReference>
<accession>A0A9Q0ME57</accession>
<dbReference type="OMA" id="HVTIMIP"/>
<dbReference type="EMBL" id="JAPWDV010000001">
    <property type="protein sequence ID" value="KAJ6223468.1"/>
    <property type="molecule type" value="Genomic_DNA"/>
</dbReference>
<protein>
    <submittedName>
        <fullName evidence="1">Uncharacterized protein</fullName>
    </submittedName>
</protein>
<name>A0A9Q0ME57_BLOTA</name>
<evidence type="ECO:0000313" key="1">
    <source>
        <dbReference type="EMBL" id="KAJ6223468.1"/>
    </source>
</evidence>